<dbReference type="RefSeq" id="WP_284271884.1">
    <property type="nucleotide sequence ID" value="NZ_BSOW01000027.1"/>
</dbReference>
<dbReference type="EMBL" id="BSOW01000027">
    <property type="protein sequence ID" value="GLR89620.1"/>
    <property type="molecule type" value="Genomic_DNA"/>
</dbReference>
<evidence type="ECO:0000313" key="2">
    <source>
        <dbReference type="EMBL" id="GLR89620.1"/>
    </source>
</evidence>
<gene>
    <name evidence="2" type="ORF">GCM10007857_63340</name>
</gene>
<proteinExistence type="predicted"/>
<evidence type="ECO:0000313" key="3">
    <source>
        <dbReference type="Proteomes" id="UP001156905"/>
    </source>
</evidence>
<protein>
    <submittedName>
        <fullName evidence="2">Uncharacterized protein</fullName>
    </submittedName>
</protein>
<feature type="region of interest" description="Disordered" evidence="1">
    <location>
        <begin position="98"/>
        <end position="124"/>
    </location>
</feature>
<keyword evidence="3" id="KW-1185">Reference proteome</keyword>
<evidence type="ECO:0000256" key="1">
    <source>
        <dbReference type="SAM" id="MobiDB-lite"/>
    </source>
</evidence>
<name>A0ABQ6B9K7_9BRAD</name>
<accession>A0ABQ6B9K7</accession>
<reference evidence="3" key="1">
    <citation type="journal article" date="2019" name="Int. J. Syst. Evol. Microbiol.">
        <title>The Global Catalogue of Microorganisms (GCM) 10K type strain sequencing project: providing services to taxonomists for standard genome sequencing and annotation.</title>
        <authorList>
            <consortium name="The Broad Institute Genomics Platform"/>
            <consortium name="The Broad Institute Genome Sequencing Center for Infectious Disease"/>
            <person name="Wu L."/>
            <person name="Ma J."/>
        </authorList>
    </citation>
    <scope>NUCLEOTIDE SEQUENCE [LARGE SCALE GENOMIC DNA]</scope>
    <source>
        <strain evidence="3">NBRC 102520</strain>
    </source>
</reference>
<dbReference type="Proteomes" id="UP001156905">
    <property type="component" value="Unassembled WGS sequence"/>
</dbReference>
<sequence length="124" mass="13309">MAEPVRPVPPQVTGDPLARAKLLAEKLATPLIDEDVSDAALAIAFLTGGVINHHARDAAEAHELLDKIRQLEDRLLARTMEAAPRTLQSCMLDARGGSAEQFTSKDKVRPTRARAGHGVVADAR</sequence>
<comment type="caution">
    <text evidence="2">The sequence shown here is derived from an EMBL/GenBank/DDBJ whole genome shotgun (WGS) entry which is preliminary data.</text>
</comment>
<organism evidence="2 3">
    <name type="scientific">Bradyrhizobium iriomotense</name>
    <dbReference type="NCBI Taxonomy" id="441950"/>
    <lineage>
        <taxon>Bacteria</taxon>
        <taxon>Pseudomonadati</taxon>
        <taxon>Pseudomonadota</taxon>
        <taxon>Alphaproteobacteria</taxon>
        <taxon>Hyphomicrobiales</taxon>
        <taxon>Nitrobacteraceae</taxon>
        <taxon>Bradyrhizobium</taxon>
    </lineage>
</organism>